<accession>X1HL97</accession>
<dbReference type="EMBL" id="BARU01021196">
    <property type="protein sequence ID" value="GAH57835.1"/>
    <property type="molecule type" value="Genomic_DNA"/>
</dbReference>
<dbReference type="Pfam" id="PF21360">
    <property type="entry name" value="PylC-like_N"/>
    <property type="match status" value="1"/>
</dbReference>
<dbReference type="SUPFAM" id="SSF56059">
    <property type="entry name" value="Glutathione synthetase ATP-binding domain-like"/>
    <property type="match status" value="1"/>
</dbReference>
<organism evidence="2">
    <name type="scientific">marine sediment metagenome</name>
    <dbReference type="NCBI Taxonomy" id="412755"/>
    <lineage>
        <taxon>unclassified sequences</taxon>
        <taxon>metagenomes</taxon>
        <taxon>ecological metagenomes</taxon>
    </lineage>
</organism>
<reference evidence="2" key="1">
    <citation type="journal article" date="2014" name="Front. Microbiol.">
        <title>High frequency of phylogenetically diverse reductive dehalogenase-homologous genes in deep subseafloor sedimentary metagenomes.</title>
        <authorList>
            <person name="Kawai M."/>
            <person name="Futagami T."/>
            <person name="Toyoda A."/>
            <person name="Takaki Y."/>
            <person name="Nishi S."/>
            <person name="Hori S."/>
            <person name="Arai W."/>
            <person name="Tsubouchi T."/>
            <person name="Morono Y."/>
            <person name="Uchiyama I."/>
            <person name="Ito T."/>
            <person name="Fujiyama A."/>
            <person name="Inagaki F."/>
            <person name="Takami H."/>
        </authorList>
    </citation>
    <scope>NUCLEOTIDE SEQUENCE</scope>
    <source>
        <strain evidence="2">Expedition CK06-06</strain>
    </source>
</reference>
<dbReference type="InterPro" id="IPR048764">
    <property type="entry name" value="PylC_N"/>
</dbReference>
<dbReference type="AlphaFoldDB" id="X1HL97"/>
<gene>
    <name evidence="2" type="ORF">S03H2_34708</name>
</gene>
<proteinExistence type="predicted"/>
<evidence type="ECO:0000313" key="2">
    <source>
        <dbReference type="EMBL" id="GAH57835.1"/>
    </source>
</evidence>
<evidence type="ECO:0000259" key="1">
    <source>
        <dbReference type="Pfam" id="PF21360"/>
    </source>
</evidence>
<comment type="caution">
    <text evidence="2">The sequence shown here is derived from an EMBL/GenBank/DDBJ whole genome shotgun (WGS) entry which is preliminary data.</text>
</comment>
<protein>
    <recommendedName>
        <fullName evidence="1">PylC N-terminal domain-containing protein</fullName>
    </recommendedName>
</protein>
<name>X1HL97_9ZZZZ</name>
<feature type="domain" description="PylC N-terminal" evidence="1">
    <location>
        <begin position="16"/>
        <end position="95"/>
    </location>
</feature>
<dbReference type="Gene3D" id="3.40.50.20">
    <property type="match status" value="1"/>
</dbReference>
<sequence length="162" mass="17592">MVTGIGGGCLGEQIIKALRLAPVKYEIIGGDMSSLSKGLMEIDCPYLLPQASHPDYIDCLLSVFEKHNVRALFVGSEPELKVVSKARNKISETGIFLPINPESVIDTCLDKSKTIKFLYDHGFFFPETITVSSLEDVEKIQFLPAVLKPSIGGSGSSNVFIA</sequence>